<keyword evidence="2" id="KW-1185">Reference proteome</keyword>
<reference evidence="1 2" key="1">
    <citation type="submission" date="2018-09" db="EMBL/GenBank/DDBJ databases">
        <title>Nocardia yunnanensis sp. nov., an actinomycete isolated from a soil sample.</title>
        <authorList>
            <person name="Zhang J."/>
        </authorList>
    </citation>
    <scope>NUCLEOTIDE SEQUENCE [LARGE SCALE GENOMIC DNA]</scope>
    <source>
        <strain evidence="1 2">CFHS0054</strain>
    </source>
</reference>
<dbReference type="RefSeq" id="WP_120735025.1">
    <property type="nucleotide sequence ID" value="NZ_CP032568.1"/>
</dbReference>
<gene>
    <name evidence="1" type="ORF">D7D52_03490</name>
</gene>
<protein>
    <submittedName>
        <fullName evidence="1">Uncharacterized protein</fullName>
    </submittedName>
</protein>
<dbReference type="AlphaFoldDB" id="A0A386Z7M1"/>
<evidence type="ECO:0000313" key="1">
    <source>
        <dbReference type="EMBL" id="AYF73084.1"/>
    </source>
</evidence>
<name>A0A386Z7M1_9NOCA</name>
<dbReference type="KEGG" id="nyu:D7D52_03490"/>
<accession>A0A386Z7M1</accession>
<organism evidence="1 2">
    <name type="scientific">Nocardia yunnanensis</name>
    <dbReference type="NCBI Taxonomy" id="2382165"/>
    <lineage>
        <taxon>Bacteria</taxon>
        <taxon>Bacillati</taxon>
        <taxon>Actinomycetota</taxon>
        <taxon>Actinomycetes</taxon>
        <taxon>Mycobacteriales</taxon>
        <taxon>Nocardiaceae</taxon>
        <taxon>Nocardia</taxon>
    </lineage>
</organism>
<proteinExistence type="predicted"/>
<dbReference type="Proteomes" id="UP000267164">
    <property type="component" value="Chromosome"/>
</dbReference>
<evidence type="ECO:0000313" key="2">
    <source>
        <dbReference type="Proteomes" id="UP000267164"/>
    </source>
</evidence>
<dbReference type="EMBL" id="CP032568">
    <property type="protein sequence ID" value="AYF73084.1"/>
    <property type="molecule type" value="Genomic_DNA"/>
</dbReference>
<dbReference type="OrthoDB" id="4570848at2"/>
<sequence>MTALPETEEVRVRLRFPGGMILDYRTERTIAERVAAHLRPHRIEVTIDELPDDRLRPLPCAELWTD</sequence>